<protein>
    <recommendedName>
        <fullName evidence="4">F-box domain-containing protein</fullName>
    </recommendedName>
</protein>
<sequence length="673" mass="78053">MPKEIRTKAPKAQPQQNPRRSARSRPVKAPNSTASTTTVVSPAKRKPSRQPVTRKRKVPNPEQEAEESDSTSHVSDPKRKKLDSEAGSITSVSTSAKEPTNVPRTTILSLPAELVQNICLNLPYARDAIAVHLSCQALSRCLDNFFWFKRQGEYRQIKNSYYYGPSKNDYYATEDYLDDALRCYYGWTGGYLGDGTVHEVKGRKPKGKAAPVKTTRNKKTGALALTDRQKKWKALSIGEALDRKPNICQICCQSEAKRYYSSFRVSLCYVCIGDLAIPMSEVKFLTKVSLRQGVRIQPYLKGLEPEYVWLADLDERVIKVYGKSVKEMVMERRNGKAQRDRDIYEYKERQKRLFIEYGLEQWAKPEYDEFREVVTDEQVKKWLEATTRDYRFIESGVIRSLVDKPESWLEEKLRMSFWFLQQDSAPEWKAMYPSEYNRQFESVEQFHMERLARDFDAGMLVSDPDVRRPDPIYSTLFTSSDGMALVGVCRICYENMKERLVGYKSQIQARERESAWVVESEETLEYMEDFRDRCRYGDRYTGSGGWPTPWGYVKYKFHSALGLIQHYTAYHPLELLSKQRNYDGEWFRFMEGVEGAEPKREWSLEENSINRRIPLPGGPFVNKVFRPEELRQCGLLCQGREGRDVTDTCLLHVEYRAESGARYYVDRSESGAL</sequence>
<evidence type="ECO:0000256" key="1">
    <source>
        <dbReference type="SAM" id="MobiDB-lite"/>
    </source>
</evidence>
<dbReference type="Proteomes" id="UP000275078">
    <property type="component" value="Unassembled WGS sequence"/>
</dbReference>
<dbReference type="EMBL" id="ML119926">
    <property type="protein sequence ID" value="RPA71468.1"/>
    <property type="molecule type" value="Genomic_DNA"/>
</dbReference>
<keyword evidence="3" id="KW-1185">Reference proteome</keyword>
<proteinExistence type="predicted"/>
<feature type="compositionally biased region" description="Polar residues" evidence="1">
    <location>
        <begin position="87"/>
        <end position="100"/>
    </location>
</feature>
<organism evidence="2 3">
    <name type="scientific">Ascobolus immersus RN42</name>
    <dbReference type="NCBI Taxonomy" id="1160509"/>
    <lineage>
        <taxon>Eukaryota</taxon>
        <taxon>Fungi</taxon>
        <taxon>Dikarya</taxon>
        <taxon>Ascomycota</taxon>
        <taxon>Pezizomycotina</taxon>
        <taxon>Pezizomycetes</taxon>
        <taxon>Pezizales</taxon>
        <taxon>Ascobolaceae</taxon>
        <taxon>Ascobolus</taxon>
    </lineage>
</organism>
<evidence type="ECO:0008006" key="4">
    <source>
        <dbReference type="Google" id="ProtNLM"/>
    </source>
</evidence>
<reference evidence="2 3" key="1">
    <citation type="journal article" date="2018" name="Nat. Ecol. Evol.">
        <title>Pezizomycetes genomes reveal the molecular basis of ectomycorrhizal truffle lifestyle.</title>
        <authorList>
            <person name="Murat C."/>
            <person name="Payen T."/>
            <person name="Noel B."/>
            <person name="Kuo A."/>
            <person name="Morin E."/>
            <person name="Chen J."/>
            <person name="Kohler A."/>
            <person name="Krizsan K."/>
            <person name="Balestrini R."/>
            <person name="Da Silva C."/>
            <person name="Montanini B."/>
            <person name="Hainaut M."/>
            <person name="Levati E."/>
            <person name="Barry K.W."/>
            <person name="Belfiori B."/>
            <person name="Cichocki N."/>
            <person name="Clum A."/>
            <person name="Dockter R.B."/>
            <person name="Fauchery L."/>
            <person name="Guy J."/>
            <person name="Iotti M."/>
            <person name="Le Tacon F."/>
            <person name="Lindquist E.A."/>
            <person name="Lipzen A."/>
            <person name="Malagnac F."/>
            <person name="Mello A."/>
            <person name="Molinier V."/>
            <person name="Miyauchi S."/>
            <person name="Poulain J."/>
            <person name="Riccioni C."/>
            <person name="Rubini A."/>
            <person name="Sitrit Y."/>
            <person name="Splivallo R."/>
            <person name="Traeger S."/>
            <person name="Wang M."/>
            <person name="Zifcakova L."/>
            <person name="Wipf D."/>
            <person name="Zambonelli A."/>
            <person name="Paolocci F."/>
            <person name="Nowrousian M."/>
            <person name="Ottonello S."/>
            <person name="Baldrian P."/>
            <person name="Spatafora J.W."/>
            <person name="Henrissat B."/>
            <person name="Nagy L.G."/>
            <person name="Aury J.M."/>
            <person name="Wincker P."/>
            <person name="Grigoriev I.V."/>
            <person name="Bonfante P."/>
            <person name="Martin F.M."/>
        </authorList>
    </citation>
    <scope>NUCLEOTIDE SEQUENCE [LARGE SCALE GENOMIC DNA]</scope>
    <source>
        <strain evidence="2 3">RN42</strain>
    </source>
</reference>
<evidence type="ECO:0000313" key="3">
    <source>
        <dbReference type="Proteomes" id="UP000275078"/>
    </source>
</evidence>
<feature type="compositionally biased region" description="Basic residues" evidence="1">
    <location>
        <begin position="43"/>
        <end position="58"/>
    </location>
</feature>
<evidence type="ECO:0000313" key="2">
    <source>
        <dbReference type="EMBL" id="RPA71468.1"/>
    </source>
</evidence>
<accession>A0A3N4HEY2</accession>
<gene>
    <name evidence="2" type="ORF">BJ508DRAFT_419910</name>
</gene>
<name>A0A3N4HEY2_ASCIM</name>
<feature type="compositionally biased region" description="Low complexity" evidence="1">
    <location>
        <begin position="29"/>
        <end position="42"/>
    </location>
</feature>
<dbReference type="AlphaFoldDB" id="A0A3N4HEY2"/>
<feature type="region of interest" description="Disordered" evidence="1">
    <location>
        <begin position="1"/>
        <end position="100"/>
    </location>
</feature>